<evidence type="ECO:0000256" key="5">
    <source>
        <dbReference type="ARBA" id="ARBA00022617"/>
    </source>
</evidence>
<feature type="transmembrane region" description="Helical" evidence="18">
    <location>
        <begin position="146"/>
        <end position="164"/>
    </location>
</feature>
<dbReference type="InterPro" id="IPR027387">
    <property type="entry name" value="Cytb/b6-like_sf"/>
</dbReference>
<keyword evidence="12 17" id="KW-0408">Iron</keyword>
<evidence type="ECO:0000256" key="13">
    <source>
        <dbReference type="ARBA" id="ARBA00023075"/>
    </source>
</evidence>
<dbReference type="PANTHER" id="PTHR19271">
    <property type="entry name" value="CYTOCHROME B"/>
    <property type="match status" value="1"/>
</dbReference>
<evidence type="ECO:0000256" key="15">
    <source>
        <dbReference type="ARBA" id="ARBA00023136"/>
    </source>
</evidence>
<organism evidence="21">
    <name type="scientific">Halocynthia hilgendorfi ssp. n. KRK-2020</name>
    <dbReference type="NCBI Taxonomy" id="2769794"/>
    <lineage>
        <taxon>Eukaryota</taxon>
        <taxon>Metazoa</taxon>
        <taxon>Chordata</taxon>
        <taxon>Tunicata</taxon>
        <taxon>Ascidiacea</taxon>
        <taxon>Stolidobranchia</taxon>
        <taxon>Pyuridae</taxon>
        <taxon>Halocynthia</taxon>
        <taxon>Halocynthia hilgendorfi</taxon>
    </lineage>
</organism>
<evidence type="ECO:0000259" key="19">
    <source>
        <dbReference type="PROSITE" id="PS51002"/>
    </source>
</evidence>
<dbReference type="SUPFAM" id="SSF81648">
    <property type="entry name" value="a domain/subunit of cytochrome bc1 complex (Ubiquinol-cytochrome c reductase)"/>
    <property type="match status" value="1"/>
</dbReference>
<dbReference type="InterPro" id="IPR030689">
    <property type="entry name" value="Cytochrome_b"/>
</dbReference>
<keyword evidence="7 18" id="KW-0812">Transmembrane</keyword>
<feature type="transmembrane region" description="Helical" evidence="18">
    <location>
        <begin position="226"/>
        <end position="252"/>
    </location>
</feature>
<evidence type="ECO:0000256" key="12">
    <source>
        <dbReference type="ARBA" id="ARBA00023004"/>
    </source>
</evidence>
<evidence type="ECO:0000256" key="16">
    <source>
        <dbReference type="PIRSR" id="PIRSR038885-1"/>
    </source>
</evidence>
<keyword evidence="13" id="KW-0830">Ubiquinone</keyword>
<keyword evidence="11 18" id="KW-1133">Transmembrane helix</keyword>
<dbReference type="InterPro" id="IPR005798">
    <property type="entry name" value="Cyt_b/b6_C"/>
</dbReference>
<evidence type="ECO:0000256" key="9">
    <source>
        <dbReference type="ARBA" id="ARBA00022792"/>
    </source>
</evidence>
<keyword evidence="6 18" id="KW-0679">Respiratory chain</keyword>
<dbReference type="GO" id="GO:0016491">
    <property type="term" value="F:oxidoreductase activity"/>
    <property type="evidence" value="ECO:0007669"/>
    <property type="project" value="UniProtKB-UniRule"/>
</dbReference>
<feature type="binding site" description="axial binding residue" evidence="17">
    <location>
        <position position="89"/>
    </location>
    <ligand>
        <name>heme b</name>
        <dbReference type="ChEBI" id="CHEBI:60344"/>
        <label>b562</label>
    </ligand>
    <ligandPart>
        <name>Fe</name>
        <dbReference type="ChEBI" id="CHEBI:18248"/>
    </ligandPart>
</feature>
<accession>A0A7G9XFL2</accession>
<evidence type="ECO:0000256" key="11">
    <source>
        <dbReference type="ARBA" id="ARBA00022989"/>
    </source>
</evidence>
<keyword evidence="15 18" id="KW-0472">Membrane</keyword>
<keyword evidence="9" id="KW-0999">Mitochondrion inner membrane</keyword>
<feature type="domain" description="Cytochrome b/b6 N-terminal region profile" evidence="19">
    <location>
        <begin position="9"/>
        <end position="215"/>
    </location>
</feature>
<evidence type="ECO:0000256" key="18">
    <source>
        <dbReference type="RuleBase" id="RU362117"/>
    </source>
</evidence>
<comment type="cofactor">
    <cofactor evidence="18">
        <name>heme b</name>
        <dbReference type="ChEBI" id="CHEBI:60344"/>
    </cofactor>
    <text evidence="18">Binds 2 heme groups non-covalently.</text>
</comment>
<dbReference type="Gene3D" id="1.20.810.10">
    <property type="entry name" value="Cytochrome Bc1 Complex, Chain C"/>
    <property type="match status" value="1"/>
</dbReference>
<dbReference type="GO" id="GO:0046872">
    <property type="term" value="F:metal ion binding"/>
    <property type="evidence" value="ECO:0007669"/>
    <property type="project" value="UniProtKB-UniRule"/>
</dbReference>
<reference evidence="21" key="1">
    <citation type="submission" date="2020-07" db="EMBL/GenBank/DDBJ databases">
        <title>Complete mitochondrial genome of Halocynthia hilgendorfi ritteri (Pyuridae) from Korea.</title>
        <authorList>
            <person name="Kim M.-S."/>
            <person name="Kim K.-R."/>
            <person name="Kim Y.H."/>
            <person name="Park J.Y."/>
        </authorList>
    </citation>
    <scope>NUCLEOTIDE SEQUENCE</scope>
</reference>
<keyword evidence="8 17" id="KW-0479">Metal-binding</keyword>
<dbReference type="GO" id="GO:0008121">
    <property type="term" value="F:quinol-cytochrome-c reductase activity"/>
    <property type="evidence" value="ECO:0007669"/>
    <property type="project" value="InterPro"/>
</dbReference>
<dbReference type="InterPro" id="IPR048260">
    <property type="entry name" value="Cytochrome_b_C_euk/bac"/>
</dbReference>
<dbReference type="InterPro" id="IPR036150">
    <property type="entry name" value="Cyt_b/b6_C_sf"/>
</dbReference>
<protein>
    <recommendedName>
        <fullName evidence="3 18">Cytochrome b</fullName>
    </recommendedName>
</protein>
<evidence type="ECO:0000256" key="6">
    <source>
        <dbReference type="ARBA" id="ARBA00022660"/>
    </source>
</evidence>
<keyword evidence="5 17" id="KW-0349">Heme</keyword>
<feature type="binding site" evidence="16">
    <location>
        <position position="207"/>
    </location>
    <ligand>
        <name>a ubiquinone</name>
        <dbReference type="ChEBI" id="CHEBI:16389"/>
    </ligand>
</feature>
<feature type="transmembrane region" description="Helical" evidence="18">
    <location>
        <begin position="324"/>
        <end position="345"/>
    </location>
</feature>
<dbReference type="Pfam" id="PF00033">
    <property type="entry name" value="Cytochrome_B"/>
    <property type="match status" value="1"/>
</dbReference>
<dbReference type="Pfam" id="PF00032">
    <property type="entry name" value="Cytochrom_B_C"/>
    <property type="match status" value="1"/>
</dbReference>
<comment type="similarity">
    <text evidence="18">Belongs to the cytochrome b family.</text>
</comment>
<feature type="binding site" description="axial binding residue" evidence="17">
    <location>
        <position position="103"/>
    </location>
    <ligand>
        <name>heme b</name>
        <dbReference type="ChEBI" id="CHEBI:60344"/>
        <label>b566</label>
    </ligand>
    <ligandPart>
        <name>Fe</name>
        <dbReference type="ChEBI" id="CHEBI:18248"/>
    </ligandPart>
</feature>
<dbReference type="PROSITE" id="PS51003">
    <property type="entry name" value="CYTB_CTER"/>
    <property type="match status" value="1"/>
</dbReference>
<feature type="transmembrane region" description="Helical" evidence="18">
    <location>
        <begin position="351"/>
        <end position="370"/>
    </location>
</feature>
<dbReference type="PIRSF" id="PIRSF038885">
    <property type="entry name" value="COB"/>
    <property type="match status" value="1"/>
</dbReference>
<feature type="transmembrane region" description="Helical" evidence="18">
    <location>
        <begin position="184"/>
        <end position="205"/>
    </location>
</feature>
<dbReference type="CDD" id="cd00284">
    <property type="entry name" value="Cytochrome_b_N"/>
    <property type="match status" value="1"/>
</dbReference>
<dbReference type="InterPro" id="IPR048259">
    <property type="entry name" value="Cytochrome_b_N_euk/bac"/>
</dbReference>
<dbReference type="SUPFAM" id="SSF81342">
    <property type="entry name" value="Transmembrane di-heme cytochromes"/>
    <property type="match status" value="1"/>
</dbReference>
<sequence length="373" mass="42264">MSGVGFPTLVFRKDKLVGIVVGSLLKLPTPVNFSYWWNWGSMVGLLLVSQLLTGLLMSMHYVPDLNYAFLSVVHLQRDVGYGWLLRFFHANGASFFLFGLFMHVGRGLYYKSFLSVRVWAVGILLLIVSMLVAFFGYVLPWGQMSFWGATVITNMLSAVPYYGGDIVMWVWGGFSVGAPTLTRFYTFHFVLPFVLVFLSLIHLFFLHEAGSSNPLKVNSTGFKISFWPYFGIKDIFGFMVVFFVLVMFVGFLPDSLGDPENYIEANPLVTPVHIKPEWYFLFAYAILRCIPNKTLGVLALVLSILFLFVVPILCFIFGVKSKSVLYNGLFWVWGVNFMILTWLGGSPVEEPYIYLAQVSSVLYFLLLFFLGCV</sequence>
<feature type="binding site" description="axial binding residue" evidence="17">
    <location>
        <position position="202"/>
    </location>
    <ligand>
        <name>heme b</name>
        <dbReference type="ChEBI" id="CHEBI:60344"/>
        <label>b566</label>
    </ligand>
    <ligandPart>
        <name>Fe</name>
        <dbReference type="ChEBI" id="CHEBI:18248"/>
    </ligandPart>
</feature>
<dbReference type="GO" id="GO:0006122">
    <property type="term" value="P:mitochondrial electron transport, ubiquinol to cytochrome c"/>
    <property type="evidence" value="ECO:0007669"/>
    <property type="project" value="TreeGrafter"/>
</dbReference>
<feature type="transmembrane region" description="Helical" evidence="18">
    <location>
        <begin position="297"/>
        <end position="317"/>
    </location>
</feature>
<dbReference type="AlphaFoldDB" id="A0A7G9XFL2"/>
<gene>
    <name evidence="21" type="primary">CYTB</name>
</gene>
<evidence type="ECO:0000256" key="10">
    <source>
        <dbReference type="ARBA" id="ARBA00022982"/>
    </source>
</evidence>
<comment type="subcellular location">
    <subcellularLocation>
        <location evidence="2">Mitochondrion inner membrane</location>
        <topology evidence="2">Multi-pass membrane protein</topology>
    </subcellularLocation>
</comment>
<dbReference type="CDD" id="cd00290">
    <property type="entry name" value="cytochrome_b_C"/>
    <property type="match status" value="1"/>
</dbReference>
<keyword evidence="4 18" id="KW-0813">Transport</keyword>
<feature type="domain" description="Cytochrome b/b6 C-terminal region profile" evidence="20">
    <location>
        <begin position="216"/>
        <end position="373"/>
    </location>
</feature>
<name>A0A7G9XFL2_9ASCI</name>
<geneLocation type="mitochondrion" evidence="21"/>
<evidence type="ECO:0000256" key="3">
    <source>
        <dbReference type="ARBA" id="ARBA00013531"/>
    </source>
</evidence>
<evidence type="ECO:0000313" key="21">
    <source>
        <dbReference type="EMBL" id="QNO34170.1"/>
    </source>
</evidence>
<evidence type="ECO:0000256" key="8">
    <source>
        <dbReference type="ARBA" id="ARBA00022723"/>
    </source>
</evidence>
<feature type="transmembrane region" description="Helical" evidence="18">
    <location>
        <begin position="36"/>
        <end position="62"/>
    </location>
</feature>
<dbReference type="GO" id="GO:0005743">
    <property type="term" value="C:mitochondrial inner membrane"/>
    <property type="evidence" value="ECO:0007669"/>
    <property type="project" value="UniProtKB-SubCell"/>
</dbReference>
<evidence type="ECO:0000259" key="20">
    <source>
        <dbReference type="PROSITE" id="PS51003"/>
    </source>
</evidence>
<feature type="binding site" description="axial binding residue" evidence="17">
    <location>
        <position position="188"/>
    </location>
    <ligand>
        <name>heme b</name>
        <dbReference type="ChEBI" id="CHEBI:60344"/>
        <label>b562</label>
    </ligand>
    <ligandPart>
        <name>Fe</name>
        <dbReference type="ChEBI" id="CHEBI:18248"/>
    </ligandPart>
</feature>
<dbReference type="PANTHER" id="PTHR19271:SF16">
    <property type="entry name" value="CYTOCHROME B"/>
    <property type="match status" value="1"/>
</dbReference>
<proteinExistence type="inferred from homology"/>
<keyword evidence="10 18" id="KW-0249">Electron transport</keyword>
<dbReference type="EMBL" id="MT811760">
    <property type="protein sequence ID" value="QNO34170.1"/>
    <property type="molecule type" value="Genomic_DNA"/>
</dbReference>
<evidence type="ECO:0000256" key="7">
    <source>
        <dbReference type="ARBA" id="ARBA00022692"/>
    </source>
</evidence>
<evidence type="ECO:0000256" key="14">
    <source>
        <dbReference type="ARBA" id="ARBA00023128"/>
    </source>
</evidence>
<dbReference type="PROSITE" id="PS51002">
    <property type="entry name" value="CYTB_NTER"/>
    <property type="match status" value="1"/>
</dbReference>
<comment type="function">
    <text evidence="1 18">Component of the ubiquinol-cytochrome c reductase complex (complex III or cytochrome b-c1 complex) that is part of the mitochondrial respiratory chain. The b-c1 complex mediates electron transfer from ubiquinol to cytochrome c. Contributes to the generation of a proton gradient across the mitochondrial membrane that is then used for ATP synthesis.</text>
</comment>
<evidence type="ECO:0000256" key="2">
    <source>
        <dbReference type="ARBA" id="ARBA00004448"/>
    </source>
</evidence>
<evidence type="ECO:0000256" key="4">
    <source>
        <dbReference type="ARBA" id="ARBA00022448"/>
    </source>
</evidence>
<feature type="transmembrane region" description="Helical" evidence="18">
    <location>
        <begin position="116"/>
        <end position="139"/>
    </location>
</feature>
<keyword evidence="14 18" id="KW-0496">Mitochondrion</keyword>
<dbReference type="InterPro" id="IPR016174">
    <property type="entry name" value="Di-haem_cyt_TM"/>
</dbReference>
<feature type="transmembrane region" description="Helical" evidence="18">
    <location>
        <begin position="83"/>
        <end position="104"/>
    </location>
</feature>
<comment type="cofactor">
    <cofactor evidence="17">
        <name>heme</name>
        <dbReference type="ChEBI" id="CHEBI:30413"/>
    </cofactor>
    <text evidence="17">Binds 2 heme groups non-covalently.</text>
</comment>
<evidence type="ECO:0000256" key="1">
    <source>
        <dbReference type="ARBA" id="ARBA00002566"/>
    </source>
</evidence>
<dbReference type="InterPro" id="IPR005797">
    <property type="entry name" value="Cyt_b/b6_N"/>
</dbReference>
<evidence type="ECO:0000256" key="17">
    <source>
        <dbReference type="PIRSR" id="PIRSR038885-2"/>
    </source>
</evidence>
<dbReference type="GO" id="GO:0045275">
    <property type="term" value="C:respiratory chain complex III"/>
    <property type="evidence" value="ECO:0007669"/>
    <property type="project" value="InterPro"/>
</dbReference>